<dbReference type="EMBL" id="CP043046">
    <property type="protein sequence ID" value="QEI09400.1"/>
    <property type="molecule type" value="Genomic_DNA"/>
</dbReference>
<reference evidence="4 5" key="1">
    <citation type="submission" date="2019-08" db="EMBL/GenBank/DDBJ databases">
        <title>Amphibian skin-associated Pigmentiphaga: genome sequence and occurrence across geography and hosts.</title>
        <authorList>
            <person name="Bletz M.C."/>
            <person name="Bunk B."/>
            <person name="Sproeer C."/>
            <person name="Biwer P."/>
            <person name="Reiter S."/>
            <person name="Rabemananjara F.C.E."/>
            <person name="Schulz S."/>
            <person name="Overmann J."/>
            <person name="Vences M."/>
        </authorList>
    </citation>
    <scope>NUCLEOTIDE SEQUENCE [LARGE SCALE GENOMIC DNA]</scope>
    <source>
        <strain evidence="4 5">Mada1488</strain>
    </source>
</reference>
<comment type="subcellular location">
    <subcellularLocation>
        <location evidence="2">Cell membrane</location>
        <topology evidence="2">Lipid-anchor</topology>
    </subcellularLocation>
</comment>
<evidence type="ECO:0000313" key="4">
    <source>
        <dbReference type="EMBL" id="QEI09400.1"/>
    </source>
</evidence>
<dbReference type="KEGG" id="pacr:FXN63_17535"/>
<dbReference type="PANTHER" id="PTHR30203">
    <property type="entry name" value="OUTER MEMBRANE CATION EFFLUX PROTEIN"/>
    <property type="match status" value="1"/>
</dbReference>
<dbReference type="Gene3D" id="2.20.200.10">
    <property type="entry name" value="Outer membrane efflux proteins (OEP)"/>
    <property type="match status" value="1"/>
</dbReference>
<keyword evidence="2" id="KW-0472">Membrane</keyword>
<accession>A0A5C0B782</accession>
<dbReference type="SUPFAM" id="SSF56954">
    <property type="entry name" value="Outer membrane efflux proteins (OEP)"/>
    <property type="match status" value="1"/>
</dbReference>
<dbReference type="NCBIfam" id="TIGR01845">
    <property type="entry name" value="outer_NodT"/>
    <property type="match status" value="1"/>
</dbReference>
<dbReference type="OrthoDB" id="9770517at2"/>
<proteinExistence type="inferred from homology"/>
<evidence type="ECO:0000256" key="2">
    <source>
        <dbReference type="RuleBase" id="RU362097"/>
    </source>
</evidence>
<evidence type="ECO:0000313" key="5">
    <source>
        <dbReference type="Proteomes" id="UP000325161"/>
    </source>
</evidence>
<dbReference type="InterPro" id="IPR003423">
    <property type="entry name" value="OMP_efflux"/>
</dbReference>
<dbReference type="InterPro" id="IPR010131">
    <property type="entry name" value="MdtP/NodT-like"/>
</dbReference>
<keyword evidence="2" id="KW-1134">Transmembrane beta strand</keyword>
<keyword evidence="5" id="KW-1185">Reference proteome</keyword>
<protein>
    <submittedName>
        <fullName evidence="4">Efflux transporter outer membrane subunit</fullName>
    </submittedName>
</protein>
<organism evidence="4 5">
    <name type="scientific">Pigmentiphaga aceris</name>
    <dbReference type="NCBI Taxonomy" id="1940612"/>
    <lineage>
        <taxon>Bacteria</taxon>
        <taxon>Pseudomonadati</taxon>
        <taxon>Pseudomonadota</taxon>
        <taxon>Betaproteobacteria</taxon>
        <taxon>Burkholderiales</taxon>
        <taxon>Alcaligenaceae</taxon>
        <taxon>Pigmentiphaga</taxon>
    </lineage>
</organism>
<dbReference type="GO" id="GO:0015562">
    <property type="term" value="F:efflux transmembrane transporter activity"/>
    <property type="evidence" value="ECO:0007669"/>
    <property type="project" value="InterPro"/>
</dbReference>
<dbReference type="AlphaFoldDB" id="A0A5C0B782"/>
<dbReference type="PANTHER" id="PTHR30203:SF32">
    <property type="entry name" value="CATION EFFLUX SYSTEM PROTEIN CUSC"/>
    <property type="match status" value="1"/>
</dbReference>
<keyword evidence="2" id="KW-0812">Transmembrane</keyword>
<name>A0A5C0B782_9BURK</name>
<dbReference type="Pfam" id="PF02321">
    <property type="entry name" value="OEP"/>
    <property type="match status" value="2"/>
</dbReference>
<dbReference type="GO" id="GO:0005886">
    <property type="term" value="C:plasma membrane"/>
    <property type="evidence" value="ECO:0007669"/>
    <property type="project" value="UniProtKB-SubCell"/>
</dbReference>
<feature type="compositionally biased region" description="Polar residues" evidence="3">
    <location>
        <begin position="99"/>
        <end position="110"/>
    </location>
</feature>
<keyword evidence="2" id="KW-0449">Lipoprotein</keyword>
<keyword evidence="2" id="KW-0564">Palmitate</keyword>
<sequence>MSGLALAALLVLQGCATTTDYTRPAVSTPTDWAQRDAASAVATPAIDTWWRAFNDPALTRLVESALARNNNLAAAAWRVREARLNAGLAANRLWPQASSSISNSVSTPLNTGTSRRSSGASVSLSYEVDMWNRLGNTRDAQTWEANATEQDRQSAAQALAGTVAGLYWQIAYQNGELASTDASLDYARRTLALVQAQYQAGASAQLELREAEASVASQLASRTLLVQQRTESRNALAILFDAPPGEDSLKAWLDAEPQSLPLDELPPIATGLPADMLARRPDLRAAEMRLRETLAFGDASRAAYYPSLTLTGSLGTSSSALLEVLRNPVLAIGAGLSLPFIRYQEMKLNTQLTEAQYQQAVINFRQTLYTAFSEVENSLSARRQYAERAEHLAITLDAQRNAERLYEVRYRSGGVALQPWLDAQERRRSAELSFAANRLQQLTTQATLYQALGGNLPLASVDELPVAMK</sequence>
<feature type="region of interest" description="Disordered" evidence="3">
    <location>
        <begin position="99"/>
        <end position="118"/>
    </location>
</feature>
<dbReference type="Gene3D" id="1.20.1600.10">
    <property type="entry name" value="Outer membrane efflux proteins (OEP)"/>
    <property type="match status" value="1"/>
</dbReference>
<comment type="similarity">
    <text evidence="1 2">Belongs to the outer membrane factor (OMF) (TC 1.B.17) family.</text>
</comment>
<evidence type="ECO:0000256" key="3">
    <source>
        <dbReference type="SAM" id="MobiDB-lite"/>
    </source>
</evidence>
<gene>
    <name evidence="4" type="ORF">FXN63_17535</name>
</gene>
<dbReference type="Proteomes" id="UP000325161">
    <property type="component" value="Chromosome"/>
</dbReference>
<evidence type="ECO:0000256" key="1">
    <source>
        <dbReference type="ARBA" id="ARBA00007613"/>
    </source>
</evidence>